<feature type="non-terminal residue" evidence="2">
    <location>
        <position position="1"/>
    </location>
</feature>
<evidence type="ECO:0000256" key="1">
    <source>
        <dbReference type="SAM" id="MobiDB-lite"/>
    </source>
</evidence>
<feature type="region of interest" description="Disordered" evidence="1">
    <location>
        <begin position="61"/>
        <end position="96"/>
    </location>
</feature>
<protein>
    <submittedName>
        <fullName evidence="2">Uncharacterized protein</fullName>
    </submittedName>
</protein>
<keyword evidence="3" id="KW-1185">Reference proteome</keyword>
<comment type="caution">
    <text evidence="2">The sequence shown here is derived from an EMBL/GenBank/DDBJ whole genome shotgun (WGS) entry which is preliminary data.</text>
</comment>
<reference evidence="2 3" key="1">
    <citation type="submission" date="2018-10" db="EMBL/GenBank/DDBJ databases">
        <authorList>
            <person name="Ekblom R."/>
            <person name="Jareborg N."/>
        </authorList>
    </citation>
    <scope>NUCLEOTIDE SEQUENCE [LARGE SCALE GENOMIC DNA]</scope>
    <source>
        <tissue evidence="2">Muscle</tissue>
    </source>
</reference>
<name>A0A9X9LX59_GULGU</name>
<sequence>ADAAEPAGLGCVQTALFLRSVPGRLGKRRVRAFPRTAGTFGRGYPFLWKCEPRFGSERPAWARGGKGAGCPHSPRSHGVVPPRERRNWASSSVLED</sequence>
<evidence type="ECO:0000313" key="2">
    <source>
        <dbReference type="EMBL" id="VCW98532.1"/>
    </source>
</evidence>
<evidence type="ECO:0000313" key="3">
    <source>
        <dbReference type="Proteomes" id="UP000269945"/>
    </source>
</evidence>
<dbReference type="Proteomes" id="UP000269945">
    <property type="component" value="Unassembled WGS sequence"/>
</dbReference>
<organism evidence="2 3">
    <name type="scientific">Gulo gulo</name>
    <name type="common">Wolverine</name>
    <name type="synonym">Gluton</name>
    <dbReference type="NCBI Taxonomy" id="48420"/>
    <lineage>
        <taxon>Eukaryota</taxon>
        <taxon>Metazoa</taxon>
        <taxon>Chordata</taxon>
        <taxon>Craniata</taxon>
        <taxon>Vertebrata</taxon>
        <taxon>Euteleostomi</taxon>
        <taxon>Mammalia</taxon>
        <taxon>Eutheria</taxon>
        <taxon>Laurasiatheria</taxon>
        <taxon>Carnivora</taxon>
        <taxon>Caniformia</taxon>
        <taxon>Musteloidea</taxon>
        <taxon>Mustelidae</taxon>
        <taxon>Guloninae</taxon>
        <taxon>Gulo</taxon>
    </lineage>
</organism>
<proteinExistence type="predicted"/>
<gene>
    <name evidence="2" type="ORF">BN2614_LOCUS1</name>
</gene>
<dbReference type="EMBL" id="CYRY02025880">
    <property type="protein sequence ID" value="VCW98532.1"/>
    <property type="molecule type" value="Genomic_DNA"/>
</dbReference>
<accession>A0A9X9LX59</accession>
<dbReference type="AlphaFoldDB" id="A0A9X9LX59"/>